<evidence type="ECO:0000313" key="8">
    <source>
        <dbReference type="Proteomes" id="UP000006556"/>
    </source>
</evidence>
<reference evidence="8" key="1">
    <citation type="journal article" date="2008" name="Genome Res.">
        <title>The genome of Pelotomaculum thermopropionicum reveals niche-associated evolution in anaerobic microbiota.</title>
        <authorList>
            <person name="Kosaka T."/>
            <person name="Kato S."/>
            <person name="Shimoyama T."/>
            <person name="Ishii S."/>
            <person name="Abe T."/>
            <person name="Watanabe K."/>
        </authorList>
    </citation>
    <scope>NUCLEOTIDE SEQUENCE [LARGE SCALE GENOMIC DNA]</scope>
    <source>
        <strain evidence="8">DSM 13744 / JCM 10971 / SI</strain>
    </source>
</reference>
<organism evidence="7 8">
    <name type="scientific">Pelotomaculum thermopropionicum (strain DSM 13744 / JCM 10971 / SI)</name>
    <dbReference type="NCBI Taxonomy" id="370438"/>
    <lineage>
        <taxon>Bacteria</taxon>
        <taxon>Bacillati</taxon>
        <taxon>Bacillota</taxon>
        <taxon>Clostridia</taxon>
        <taxon>Eubacteriales</taxon>
        <taxon>Desulfotomaculaceae</taxon>
        <taxon>Pelotomaculum</taxon>
    </lineage>
</organism>
<dbReference type="InterPro" id="IPR000092">
    <property type="entry name" value="Polyprenyl_synt"/>
</dbReference>
<dbReference type="SUPFAM" id="SSF48576">
    <property type="entry name" value="Terpenoid synthases"/>
    <property type="match status" value="1"/>
</dbReference>
<evidence type="ECO:0000256" key="6">
    <source>
        <dbReference type="RuleBase" id="RU004466"/>
    </source>
</evidence>
<accession>A5D3P5</accession>
<keyword evidence="8" id="KW-1185">Reference proteome</keyword>
<dbReference type="GO" id="GO:0004659">
    <property type="term" value="F:prenyltransferase activity"/>
    <property type="evidence" value="ECO:0007669"/>
    <property type="project" value="InterPro"/>
</dbReference>
<evidence type="ECO:0000256" key="2">
    <source>
        <dbReference type="ARBA" id="ARBA00006706"/>
    </source>
</evidence>
<dbReference type="Gene3D" id="1.10.600.10">
    <property type="entry name" value="Farnesyl Diphosphate Synthase"/>
    <property type="match status" value="1"/>
</dbReference>
<evidence type="ECO:0000256" key="3">
    <source>
        <dbReference type="ARBA" id="ARBA00022679"/>
    </source>
</evidence>
<dbReference type="PANTHER" id="PTHR12001:SF69">
    <property type="entry name" value="ALL TRANS-POLYPRENYL-DIPHOSPHATE SYNTHASE PDSS1"/>
    <property type="match status" value="1"/>
</dbReference>
<comment type="similarity">
    <text evidence="2 6">Belongs to the FPP/GGPP synthase family.</text>
</comment>
<dbReference type="PROSITE" id="PS00444">
    <property type="entry name" value="POLYPRENYL_SYNTHASE_2"/>
    <property type="match status" value="1"/>
</dbReference>
<protein>
    <submittedName>
        <fullName evidence="7">Geranylgeranyl pyrophosphate synthase</fullName>
    </submittedName>
</protein>
<dbReference type="InterPro" id="IPR008949">
    <property type="entry name" value="Isoprenoid_synthase_dom_sf"/>
</dbReference>
<keyword evidence="3 6" id="KW-0808">Transferase</keyword>
<proteinExistence type="inferred from homology"/>
<dbReference type="eggNOG" id="COG0142">
    <property type="taxonomic scope" value="Bacteria"/>
</dbReference>
<comment type="cofactor">
    <cofactor evidence="1">
        <name>Mg(2+)</name>
        <dbReference type="ChEBI" id="CHEBI:18420"/>
    </cofactor>
</comment>
<dbReference type="SFLD" id="SFLDS00005">
    <property type="entry name" value="Isoprenoid_Synthase_Type_I"/>
    <property type="match status" value="1"/>
</dbReference>
<dbReference type="EMBL" id="AP009389">
    <property type="protein sequence ID" value="BAF59150.1"/>
    <property type="molecule type" value="Genomic_DNA"/>
</dbReference>
<keyword evidence="5" id="KW-0460">Magnesium</keyword>
<evidence type="ECO:0000256" key="5">
    <source>
        <dbReference type="ARBA" id="ARBA00022842"/>
    </source>
</evidence>
<dbReference type="Proteomes" id="UP000006556">
    <property type="component" value="Chromosome"/>
</dbReference>
<dbReference type="STRING" id="370438.PTH_0969"/>
<evidence type="ECO:0000256" key="1">
    <source>
        <dbReference type="ARBA" id="ARBA00001946"/>
    </source>
</evidence>
<keyword evidence="4" id="KW-0479">Metal-binding</keyword>
<dbReference type="GO" id="GO:0046872">
    <property type="term" value="F:metal ion binding"/>
    <property type="evidence" value="ECO:0007669"/>
    <property type="project" value="UniProtKB-KW"/>
</dbReference>
<dbReference type="HOGENOM" id="CLU_014015_2_0_9"/>
<dbReference type="InterPro" id="IPR033749">
    <property type="entry name" value="Polyprenyl_synt_CS"/>
</dbReference>
<dbReference type="KEGG" id="pth:PTH_0969"/>
<dbReference type="PANTHER" id="PTHR12001">
    <property type="entry name" value="GERANYLGERANYL PYROPHOSPHATE SYNTHASE"/>
    <property type="match status" value="1"/>
</dbReference>
<evidence type="ECO:0000256" key="4">
    <source>
        <dbReference type="ARBA" id="ARBA00022723"/>
    </source>
</evidence>
<dbReference type="CDD" id="cd00685">
    <property type="entry name" value="Trans_IPPS_HT"/>
    <property type="match status" value="1"/>
</dbReference>
<dbReference type="Pfam" id="PF00348">
    <property type="entry name" value="polyprenyl_synt"/>
    <property type="match status" value="1"/>
</dbReference>
<dbReference type="PROSITE" id="PS00723">
    <property type="entry name" value="POLYPRENYL_SYNTHASE_1"/>
    <property type="match status" value="1"/>
</dbReference>
<gene>
    <name evidence="7" type="primary">IspA</name>
    <name evidence="7" type="ordered locus">PTH_0969</name>
</gene>
<dbReference type="GO" id="GO:0008299">
    <property type="term" value="P:isoprenoid biosynthetic process"/>
    <property type="evidence" value="ECO:0007669"/>
    <property type="project" value="InterPro"/>
</dbReference>
<evidence type="ECO:0000313" key="7">
    <source>
        <dbReference type="EMBL" id="BAF59150.1"/>
    </source>
</evidence>
<name>A5D3P5_PELTS</name>
<sequence length="321" mass="35666">MLELFDEIKGDLQVVEEELRAVVQTQNPLLTETSTHLLNAGGKRLRPALCLFGAKFYNYNLEKVLPLAVALELIHMATLVHDDVVDASMTRRGIPTVKAKWGNSISTHVGTYLFAKSLILLSKYEKTPIIARVLSSISVKMCEGEIQQISSSFNICQSIKEYLHRIKLKTALLIAASIQLGAAACGAPVSIHLPLRRYGHNIGMAFQITDDILDMVAEESQLGKPVGSDLRQGIVTIPVIYALTCCQQRKRLVELIGKVEKTEEEIREAIKIIKSCGAIEYSFNLARKYLLKAKEELKSLPDIPTRFTLSLAADFIGVRKF</sequence>
<dbReference type="AlphaFoldDB" id="A5D3P5"/>